<keyword evidence="1" id="KW-1133">Transmembrane helix</keyword>
<keyword evidence="1" id="KW-0812">Transmembrane</keyword>
<organism evidence="2 3">
    <name type="scientific">Peptoniphilus grossensis</name>
    <dbReference type="NCBI Taxonomy" id="1465756"/>
    <lineage>
        <taxon>Bacteria</taxon>
        <taxon>Bacillati</taxon>
        <taxon>Bacillota</taxon>
        <taxon>Tissierellia</taxon>
        <taxon>Tissierellales</taxon>
        <taxon>Peptoniphilaceae</taxon>
        <taxon>Peptoniphilus</taxon>
    </lineage>
</organism>
<protein>
    <submittedName>
        <fullName evidence="2">Uncharacterized protein</fullName>
    </submittedName>
</protein>
<proteinExistence type="predicted"/>
<gene>
    <name evidence="2" type="ORF">PV361_03410</name>
</gene>
<feature type="transmembrane region" description="Helical" evidence="1">
    <location>
        <begin position="6"/>
        <end position="28"/>
    </location>
</feature>
<evidence type="ECO:0000313" key="3">
    <source>
        <dbReference type="Proteomes" id="UP001328425"/>
    </source>
</evidence>
<dbReference type="RefSeq" id="WP_332086979.1">
    <property type="nucleotide sequence ID" value="NZ_JARBCY010000023.1"/>
</dbReference>
<dbReference type="EMBL" id="JARBCY010000023">
    <property type="protein sequence ID" value="MEF3317748.1"/>
    <property type="molecule type" value="Genomic_DNA"/>
</dbReference>
<comment type="caution">
    <text evidence="2">The sequence shown here is derived from an EMBL/GenBank/DDBJ whole genome shotgun (WGS) entry which is preliminary data.</text>
</comment>
<keyword evidence="1" id="KW-0472">Membrane</keyword>
<sequence>MTIRKGIYFFPALIFLFFLIWVSIFLGIKSLEMSAILVEILFVFAGFLLSKNLIIGGVIGIFPSVYFVLSGNYSKTGIETPVGIVLFIYYLLCIVDIHMSKKKR</sequence>
<evidence type="ECO:0000256" key="1">
    <source>
        <dbReference type="SAM" id="Phobius"/>
    </source>
</evidence>
<keyword evidence="3" id="KW-1185">Reference proteome</keyword>
<dbReference type="Proteomes" id="UP001328425">
    <property type="component" value="Unassembled WGS sequence"/>
</dbReference>
<name>A0ABU7XBA0_9FIRM</name>
<accession>A0ABU7XBA0</accession>
<evidence type="ECO:0000313" key="2">
    <source>
        <dbReference type="EMBL" id="MEF3317748.1"/>
    </source>
</evidence>
<reference evidence="2 3" key="1">
    <citation type="submission" date="2022-11" db="EMBL/GenBank/DDBJ databases">
        <title>The First Case of Preauricular Fistular Abscess Caused by Peptoniphilus grossensis.</title>
        <authorList>
            <person name="Byun J.-H."/>
        </authorList>
    </citation>
    <scope>NUCLEOTIDE SEQUENCE [LARGE SCALE GENOMIC DNA]</scope>
    <source>
        <strain evidence="2 3">GYB008</strain>
    </source>
</reference>
<feature type="transmembrane region" description="Helical" evidence="1">
    <location>
        <begin position="81"/>
        <end position="99"/>
    </location>
</feature>
<feature type="transmembrane region" description="Helical" evidence="1">
    <location>
        <begin position="40"/>
        <end position="69"/>
    </location>
</feature>